<evidence type="ECO:0000256" key="6">
    <source>
        <dbReference type="SAM" id="Phobius"/>
    </source>
</evidence>
<keyword evidence="6" id="KW-1133">Transmembrane helix</keyword>
<comment type="subcellular location">
    <subcellularLocation>
        <location evidence="1">Secreted</location>
        <location evidence="1">Cell wall</location>
        <topology evidence="1">Peptidoglycan-anchor</topology>
    </subcellularLocation>
</comment>
<evidence type="ECO:0000256" key="3">
    <source>
        <dbReference type="ARBA" id="ARBA00022525"/>
    </source>
</evidence>
<dbReference type="NCBIfam" id="TIGR01167">
    <property type="entry name" value="LPXTG_anchor"/>
    <property type="match status" value="1"/>
</dbReference>
<reference evidence="8 9" key="1">
    <citation type="submission" date="2024-04" db="EMBL/GenBank/DDBJ databases">
        <title>Bacillus oryzaecorticis sp. nov., a moderately halophilic bacterium isolated from rice husks.</title>
        <authorList>
            <person name="Zhu H.-S."/>
        </authorList>
    </citation>
    <scope>NUCLEOTIDE SEQUENCE [LARGE SCALE GENOMIC DNA]</scope>
    <source>
        <strain evidence="8 9">ZC255</strain>
    </source>
</reference>
<dbReference type="RefSeq" id="WP_341979187.1">
    <property type="nucleotide sequence ID" value="NZ_JBBYAF010000001.1"/>
</dbReference>
<dbReference type="Pfam" id="PF00746">
    <property type="entry name" value="Gram_pos_anchor"/>
    <property type="match status" value="1"/>
</dbReference>
<keyword evidence="6" id="KW-0472">Membrane</keyword>
<feature type="domain" description="Gram-positive cocci surface proteins LPxTG" evidence="7">
    <location>
        <begin position="166"/>
        <end position="201"/>
    </location>
</feature>
<keyword evidence="3" id="KW-0964">Secreted</keyword>
<comment type="caution">
    <text evidence="8">The sequence shown here is derived from an EMBL/GenBank/DDBJ whole genome shotgun (WGS) entry which is preliminary data.</text>
</comment>
<sequence>MKHFFGKVIILFIAFLIFSPNIYQAEQDHYIEQKELDISTSPHKIFFNISNLKPGDKITKQLTVLNKGTQDFTYLFTNKFITGSGKFYNELRLEVSDNKGSLFKGKLKDFHKLESRELKTSSSEILIFTVEVPFELGNDFQGLNSEFQFKVFVEGTLGGVLPVDGPKLPVTGTEYYKILLLGVAVFTSGVTLYFYSKKRRSDILKVYKEVK</sequence>
<keyword evidence="5" id="KW-0572">Peptidoglycan-anchor</keyword>
<proteinExistence type="predicted"/>
<name>A0ABU9K5B1_9BACI</name>
<feature type="transmembrane region" description="Helical" evidence="6">
    <location>
        <begin position="175"/>
        <end position="195"/>
    </location>
</feature>
<keyword evidence="9" id="KW-1185">Reference proteome</keyword>
<dbReference type="Proteomes" id="UP001389717">
    <property type="component" value="Unassembled WGS sequence"/>
</dbReference>
<evidence type="ECO:0000256" key="2">
    <source>
        <dbReference type="ARBA" id="ARBA00022512"/>
    </source>
</evidence>
<keyword evidence="6" id="KW-0812">Transmembrane</keyword>
<gene>
    <name evidence="8" type="ORF">AAEO50_00270</name>
</gene>
<evidence type="ECO:0000256" key="4">
    <source>
        <dbReference type="ARBA" id="ARBA00022729"/>
    </source>
</evidence>
<organism evidence="8 9">
    <name type="scientific">Rossellomorea oryzaecorticis</name>
    <dbReference type="NCBI Taxonomy" id="1396505"/>
    <lineage>
        <taxon>Bacteria</taxon>
        <taxon>Bacillati</taxon>
        <taxon>Bacillota</taxon>
        <taxon>Bacilli</taxon>
        <taxon>Bacillales</taxon>
        <taxon>Bacillaceae</taxon>
        <taxon>Rossellomorea</taxon>
    </lineage>
</organism>
<evidence type="ECO:0000256" key="1">
    <source>
        <dbReference type="ARBA" id="ARBA00004168"/>
    </source>
</evidence>
<keyword evidence="2" id="KW-0134">Cell wall</keyword>
<evidence type="ECO:0000256" key="5">
    <source>
        <dbReference type="ARBA" id="ARBA00023088"/>
    </source>
</evidence>
<evidence type="ECO:0000313" key="9">
    <source>
        <dbReference type="Proteomes" id="UP001389717"/>
    </source>
</evidence>
<dbReference type="Pfam" id="PF12389">
    <property type="entry name" value="Peptidase_M73"/>
    <property type="match status" value="1"/>
</dbReference>
<accession>A0ABU9K5B1</accession>
<keyword evidence="4" id="KW-0732">Signal</keyword>
<dbReference type="EMBL" id="JBBYAF010000001">
    <property type="protein sequence ID" value="MEL3970702.1"/>
    <property type="molecule type" value="Genomic_DNA"/>
</dbReference>
<dbReference type="InterPro" id="IPR022121">
    <property type="entry name" value="Peptidase_M73_camelysin"/>
</dbReference>
<dbReference type="InterPro" id="IPR019931">
    <property type="entry name" value="LPXTG_anchor"/>
</dbReference>
<evidence type="ECO:0000259" key="7">
    <source>
        <dbReference type="Pfam" id="PF00746"/>
    </source>
</evidence>
<protein>
    <submittedName>
        <fullName evidence="8">TasA family protein</fullName>
    </submittedName>
</protein>
<evidence type="ECO:0000313" key="8">
    <source>
        <dbReference type="EMBL" id="MEL3970702.1"/>
    </source>
</evidence>